<feature type="compositionally biased region" description="Low complexity" evidence="1">
    <location>
        <begin position="115"/>
        <end position="134"/>
    </location>
</feature>
<dbReference type="EMBL" id="CADCWE010000062">
    <property type="protein sequence ID" value="CAA9531831.1"/>
    <property type="molecule type" value="Genomic_DNA"/>
</dbReference>
<protein>
    <submittedName>
        <fullName evidence="2">Uncharacterized protein</fullName>
    </submittedName>
</protein>
<feature type="non-terminal residue" evidence="2">
    <location>
        <position position="185"/>
    </location>
</feature>
<feature type="compositionally biased region" description="Basic residues" evidence="1">
    <location>
        <begin position="69"/>
        <end position="93"/>
    </location>
</feature>
<gene>
    <name evidence="2" type="ORF">AVDCRST_MAG73-1023</name>
</gene>
<accession>A0A6J4TV59</accession>
<dbReference type="AlphaFoldDB" id="A0A6J4TV59"/>
<evidence type="ECO:0000313" key="2">
    <source>
        <dbReference type="EMBL" id="CAA9531831.1"/>
    </source>
</evidence>
<proteinExistence type="predicted"/>
<evidence type="ECO:0000256" key="1">
    <source>
        <dbReference type="SAM" id="MobiDB-lite"/>
    </source>
</evidence>
<feature type="compositionally biased region" description="Basic and acidic residues" evidence="1">
    <location>
        <begin position="135"/>
        <end position="151"/>
    </location>
</feature>
<feature type="region of interest" description="Disordered" evidence="1">
    <location>
        <begin position="1"/>
        <end position="162"/>
    </location>
</feature>
<feature type="compositionally biased region" description="Basic and acidic residues" evidence="1">
    <location>
        <begin position="1"/>
        <end position="17"/>
    </location>
</feature>
<reference evidence="2" key="1">
    <citation type="submission" date="2020-02" db="EMBL/GenBank/DDBJ databases">
        <authorList>
            <person name="Meier V. D."/>
        </authorList>
    </citation>
    <scope>NUCLEOTIDE SEQUENCE</scope>
    <source>
        <strain evidence="2">AVDCRST_MAG73</strain>
    </source>
</reference>
<name>A0A6J4TV59_9BACT</name>
<feature type="non-terminal residue" evidence="2">
    <location>
        <position position="1"/>
    </location>
</feature>
<sequence length="185" mass="19833">GRDQTADRRRPGTDRVGRGHGRPVRADPGRVARGGGGGGATRRDRLGVLSSRRGPRRGTRSRPNVLVGHRLRPPARSRRGRQAGHRLRPRRPVAARTRADRLHADRPRPGGRGGLYPRPAAQGGAQAGALPAGGRADDRGGRARPAHDDRPPTWFGAGAPWRARHLRRRGRAAGVPPGGGRRVPV</sequence>
<organism evidence="2">
    <name type="scientific">uncultured Thermomicrobiales bacterium</name>
    <dbReference type="NCBI Taxonomy" id="1645740"/>
    <lineage>
        <taxon>Bacteria</taxon>
        <taxon>Pseudomonadati</taxon>
        <taxon>Thermomicrobiota</taxon>
        <taxon>Thermomicrobia</taxon>
        <taxon>Thermomicrobiales</taxon>
        <taxon>environmental samples</taxon>
    </lineage>
</organism>
<feature type="compositionally biased region" description="Basic and acidic residues" evidence="1">
    <location>
        <begin position="97"/>
        <end position="108"/>
    </location>
</feature>